<evidence type="ECO:0000256" key="3">
    <source>
        <dbReference type="ARBA" id="ARBA00023002"/>
    </source>
</evidence>
<evidence type="ECO:0000256" key="1">
    <source>
        <dbReference type="ARBA" id="ARBA00006484"/>
    </source>
</evidence>
<organism evidence="6 7">
    <name type="scientific">Bionectria ochroleuca</name>
    <name type="common">Gliocladium roseum</name>
    <dbReference type="NCBI Taxonomy" id="29856"/>
    <lineage>
        <taxon>Eukaryota</taxon>
        <taxon>Fungi</taxon>
        <taxon>Dikarya</taxon>
        <taxon>Ascomycota</taxon>
        <taxon>Pezizomycotina</taxon>
        <taxon>Sordariomycetes</taxon>
        <taxon>Hypocreomycetidae</taxon>
        <taxon>Hypocreales</taxon>
        <taxon>Bionectriaceae</taxon>
        <taxon>Clonostachys</taxon>
    </lineage>
</organism>
<dbReference type="SUPFAM" id="SSF54637">
    <property type="entry name" value="Thioesterase/thiol ester dehydrase-isomerase"/>
    <property type="match status" value="1"/>
</dbReference>
<dbReference type="PRINTS" id="PR00081">
    <property type="entry name" value="GDHRDH"/>
</dbReference>
<evidence type="ECO:0000313" key="7">
    <source>
        <dbReference type="Proteomes" id="UP000616885"/>
    </source>
</evidence>
<dbReference type="SUPFAM" id="SSF51735">
    <property type="entry name" value="NAD(P)-binding Rossmann-fold domains"/>
    <property type="match status" value="2"/>
</dbReference>
<dbReference type="AlphaFoldDB" id="A0A8H7KE25"/>
<dbReference type="Gene3D" id="3.10.129.10">
    <property type="entry name" value="Hotdog Thioesterase"/>
    <property type="match status" value="1"/>
</dbReference>
<dbReference type="Proteomes" id="UP000616885">
    <property type="component" value="Unassembled WGS sequence"/>
</dbReference>
<dbReference type="InterPro" id="IPR051687">
    <property type="entry name" value="Peroxisomal_Beta-Oxidation"/>
</dbReference>
<evidence type="ECO:0000259" key="5">
    <source>
        <dbReference type="SMART" id="SM00822"/>
    </source>
</evidence>
<dbReference type="PANTHER" id="PTHR45024:SF2">
    <property type="entry name" value="SCP2 DOMAIN-CONTAINING PROTEIN"/>
    <property type="match status" value="1"/>
</dbReference>
<dbReference type="InterPro" id="IPR057326">
    <property type="entry name" value="KR_dom"/>
</dbReference>
<reference evidence="6" key="1">
    <citation type="submission" date="2020-10" db="EMBL/GenBank/DDBJ databases">
        <title>High-Quality Genome Resource of Clonostachys rosea strain S41 by Oxford Nanopore Long-Read Sequencing.</title>
        <authorList>
            <person name="Wang H."/>
        </authorList>
    </citation>
    <scope>NUCLEOTIDE SEQUENCE</scope>
    <source>
        <strain evidence="6">S41</strain>
    </source>
</reference>
<dbReference type="InterPro" id="IPR036291">
    <property type="entry name" value="NAD(P)-bd_dom_sf"/>
</dbReference>
<dbReference type="PROSITE" id="PS00061">
    <property type="entry name" value="ADH_SHORT"/>
    <property type="match status" value="1"/>
</dbReference>
<dbReference type="PRINTS" id="PR00080">
    <property type="entry name" value="SDRFAMILY"/>
</dbReference>
<dbReference type="Pfam" id="PF00106">
    <property type="entry name" value="adh_short"/>
    <property type="match status" value="2"/>
</dbReference>
<feature type="domain" description="Ketoreductase" evidence="5">
    <location>
        <begin position="294"/>
        <end position="495"/>
    </location>
</feature>
<dbReference type="Gene3D" id="3.40.50.720">
    <property type="entry name" value="NAD(P)-binding Rossmann-like Domain"/>
    <property type="match status" value="2"/>
</dbReference>
<dbReference type="EMBL" id="JADCTT010000008">
    <property type="protein sequence ID" value="KAF9748733.1"/>
    <property type="molecule type" value="Genomic_DNA"/>
</dbReference>
<name>A0A8H7KE25_BIOOC</name>
<dbReference type="InterPro" id="IPR020904">
    <property type="entry name" value="Sc_DH/Rdtase_CS"/>
</dbReference>
<dbReference type="InterPro" id="IPR029069">
    <property type="entry name" value="HotDog_dom_sf"/>
</dbReference>
<evidence type="ECO:0000256" key="2">
    <source>
        <dbReference type="ARBA" id="ARBA00022857"/>
    </source>
</evidence>
<proteinExistence type="inferred from homology"/>
<sequence>MADLDFAGKVAVVTGAAQGLGKKCAEVLASRGASVVVHDAQARANELTRLVDAITKNGGAAVANSDSILEGDKIIQAAVAAYGTVHILIDAANVTSQPKRFEEVDDAEWSGAIQRSIKGTYKITHAAWQKFRQQSYGRIINTSSAVALFGAAGQSVHSASSHSKVALTYTLAREGAKKNIFANVIVLPEEQTSLSSTATAIAYLVHQDNTKENGFVFEFSRGKAASLHRQRARGLLLRADATLTPGSILQRWHEVGNFDLSEYPSGPNKFLELQREGLKLPPNDKGVPISFQGTAVLVTGGGLGMSFFRSLLSSMSLGTSFLMVLFRLGEAYARHFASLGASVMINDISDASSVVDDIRRSGGTAACIIASAEDGEKNIQATVNAFGRIDVVINNAGILRDKAFHNMTEDMWDKVLSVHLGATYANSRAAWPYFLRQGYGRIINTTSVTGIYGQFGQANYAAAKSAIIGLTNALAQEGSSRNILVNVIAPNAGTNMTKSILSDDVAKMFDPAHVAPLLTALCSHLTPSTANGGLYEVGSGWFGQTRWEMLHSTTKAPLDTATGKEIAALLSGLKASTKAYPVSRKDHTQILSGQENSSLVTQKDVLGNISKAKAAISKGTRYSYTQRDLILYALSVGIPHTDLPHVFEGHQDFGALPVFGLIPFFNSHAPYEMSDIMSKYDQRLLLHVDQYLEIHSPISRSGTLTTFPTLIQVVDKGKDVVVVQGFTTVDDKKSKIFYNETTVLVRGGGGFGGISSFKTEAPQQPETNHLRDHLIMLLRRRRRRDKRRSIA</sequence>
<keyword evidence="3" id="KW-0560">Oxidoreductase</keyword>
<dbReference type="PANTHER" id="PTHR45024">
    <property type="entry name" value="DEHYDROGENASES, SHORT CHAIN"/>
    <property type="match status" value="1"/>
</dbReference>
<dbReference type="InterPro" id="IPR054357">
    <property type="entry name" value="MFE-2_N"/>
</dbReference>
<dbReference type="GO" id="GO:0016491">
    <property type="term" value="F:oxidoreductase activity"/>
    <property type="evidence" value="ECO:0007669"/>
    <property type="project" value="UniProtKB-KW"/>
</dbReference>
<comment type="caution">
    <text evidence="6">The sequence shown here is derived from an EMBL/GenBank/DDBJ whole genome shotgun (WGS) entry which is preliminary data.</text>
</comment>
<keyword evidence="2" id="KW-0521">NADP</keyword>
<accession>A0A8H7KE25</accession>
<gene>
    <name evidence="6" type="ORF">IM811_016528</name>
</gene>
<comment type="similarity">
    <text evidence="1">Belongs to the short-chain dehydrogenases/reductases (SDR) family.</text>
</comment>
<dbReference type="InterPro" id="IPR002347">
    <property type="entry name" value="SDR_fam"/>
</dbReference>
<protein>
    <recommendedName>
        <fullName evidence="5">Ketoreductase domain-containing protein</fullName>
    </recommendedName>
</protein>
<dbReference type="Pfam" id="PF22622">
    <property type="entry name" value="MFE-2_hydrat-2_N"/>
    <property type="match status" value="1"/>
</dbReference>
<dbReference type="GO" id="GO:0016829">
    <property type="term" value="F:lyase activity"/>
    <property type="evidence" value="ECO:0007669"/>
    <property type="project" value="UniProtKB-KW"/>
</dbReference>
<dbReference type="Gene3D" id="1.10.287.4290">
    <property type="match status" value="1"/>
</dbReference>
<dbReference type="SMART" id="SM00822">
    <property type="entry name" value="PKS_KR"/>
    <property type="match status" value="1"/>
</dbReference>
<keyword evidence="4" id="KW-0456">Lyase</keyword>
<evidence type="ECO:0000256" key="4">
    <source>
        <dbReference type="ARBA" id="ARBA00023239"/>
    </source>
</evidence>
<evidence type="ECO:0000313" key="6">
    <source>
        <dbReference type="EMBL" id="KAF9748733.1"/>
    </source>
</evidence>